<proteinExistence type="inferred from homology"/>
<evidence type="ECO:0000256" key="2">
    <source>
        <dbReference type="ARBA" id="ARBA00023002"/>
    </source>
</evidence>
<gene>
    <name evidence="3" type="ORF">HNR67_006533</name>
</gene>
<sequence>MTTTGVAARVSTVDLLGWTTEVFHALGLPPGRARASAAALCHGDLTGLTSHGLANLTRLYLPLFQDGRADPAAEPVVLTDLGAAALVDARRALGLWQATEAMDNAVDRARTHGIGLVSVRGATHFGCAGHHTALAARHGMIGLLAGNCGGQRIAPPPGGTVAMLGTNPLSVAAPAGAGHPFVLDMSTTVVPTGRIRAAARAGESIPPGWLSDVDGNPVTDPAAFDRGEAQLRWLGGDPETGGYKGFGLGLVVEVLGALVSGAGNGPSRDAYSGDRGRDDDIGYAAIAIAPGALRHGKSFQRQSAEVFGALLDCPSTSESGVRYPGWHEGERAASHLRDGVPIPPALHAELNEVAELLGIGRL</sequence>
<dbReference type="AlphaFoldDB" id="A0A7W7CG09"/>
<evidence type="ECO:0000313" key="4">
    <source>
        <dbReference type="Proteomes" id="UP000533598"/>
    </source>
</evidence>
<dbReference type="Gene3D" id="3.30.1370.60">
    <property type="entry name" value="Hypothetical oxidoreductase yiak, domain 2"/>
    <property type="match status" value="1"/>
</dbReference>
<dbReference type="Proteomes" id="UP000533598">
    <property type="component" value="Unassembled WGS sequence"/>
</dbReference>
<reference evidence="3 4" key="1">
    <citation type="submission" date="2020-08" db="EMBL/GenBank/DDBJ databases">
        <title>Sequencing the genomes of 1000 actinobacteria strains.</title>
        <authorList>
            <person name="Klenk H.-P."/>
        </authorList>
    </citation>
    <scope>NUCLEOTIDE SEQUENCE [LARGE SCALE GENOMIC DNA]</scope>
    <source>
        <strain evidence="3 4">DSM 44230</strain>
    </source>
</reference>
<accession>A0A7W7CG09</accession>
<keyword evidence="4" id="KW-1185">Reference proteome</keyword>
<name>A0A7W7CG09_9PSEU</name>
<protein>
    <submittedName>
        <fullName evidence="3">LDH2 family malate/lactate/ureidoglycolate dehydrogenase</fullName>
    </submittedName>
</protein>
<dbReference type="Pfam" id="PF02615">
    <property type="entry name" value="Ldh_2"/>
    <property type="match status" value="1"/>
</dbReference>
<organism evidence="3 4">
    <name type="scientific">Crossiella cryophila</name>
    <dbReference type="NCBI Taxonomy" id="43355"/>
    <lineage>
        <taxon>Bacteria</taxon>
        <taxon>Bacillati</taxon>
        <taxon>Actinomycetota</taxon>
        <taxon>Actinomycetes</taxon>
        <taxon>Pseudonocardiales</taxon>
        <taxon>Pseudonocardiaceae</taxon>
        <taxon>Crossiella</taxon>
    </lineage>
</organism>
<dbReference type="RefSeq" id="WP_185006202.1">
    <property type="nucleotide sequence ID" value="NZ_BAAAUI010000005.1"/>
</dbReference>
<dbReference type="InterPro" id="IPR003767">
    <property type="entry name" value="Malate/L-lactate_DH-like"/>
</dbReference>
<dbReference type="EMBL" id="JACHMH010000001">
    <property type="protein sequence ID" value="MBB4680415.1"/>
    <property type="molecule type" value="Genomic_DNA"/>
</dbReference>
<dbReference type="PANTHER" id="PTHR11091">
    <property type="entry name" value="OXIDOREDUCTASE-RELATED"/>
    <property type="match status" value="1"/>
</dbReference>
<keyword evidence="2" id="KW-0560">Oxidoreductase</keyword>
<dbReference type="GO" id="GO:0016491">
    <property type="term" value="F:oxidoreductase activity"/>
    <property type="evidence" value="ECO:0007669"/>
    <property type="project" value="UniProtKB-KW"/>
</dbReference>
<dbReference type="SUPFAM" id="SSF89733">
    <property type="entry name" value="L-sulfolactate dehydrogenase-like"/>
    <property type="match status" value="1"/>
</dbReference>
<dbReference type="InterPro" id="IPR043144">
    <property type="entry name" value="Mal/L-sulf/L-lact_DH-like_ah"/>
</dbReference>
<comment type="similarity">
    <text evidence="1">Belongs to the LDH2/MDH2 oxidoreductase family.</text>
</comment>
<dbReference type="PANTHER" id="PTHR11091:SF0">
    <property type="entry name" value="MALATE DEHYDROGENASE"/>
    <property type="match status" value="1"/>
</dbReference>
<evidence type="ECO:0000313" key="3">
    <source>
        <dbReference type="EMBL" id="MBB4680415.1"/>
    </source>
</evidence>
<evidence type="ECO:0000256" key="1">
    <source>
        <dbReference type="ARBA" id="ARBA00006056"/>
    </source>
</evidence>
<comment type="caution">
    <text evidence="3">The sequence shown here is derived from an EMBL/GenBank/DDBJ whole genome shotgun (WGS) entry which is preliminary data.</text>
</comment>
<dbReference type="InterPro" id="IPR036111">
    <property type="entry name" value="Mal/L-sulfo/L-lacto_DH-like_sf"/>
</dbReference>
<dbReference type="InterPro" id="IPR043143">
    <property type="entry name" value="Mal/L-sulf/L-lact_DH-like_NADP"/>
</dbReference>
<dbReference type="Gene3D" id="1.10.1530.10">
    <property type="match status" value="1"/>
</dbReference>